<accession>A0ACC2RTJ9</accession>
<comment type="caution">
    <text evidence="1">The sequence shown here is derived from an EMBL/GenBank/DDBJ whole genome shotgun (WGS) entry which is preliminary data.</text>
</comment>
<evidence type="ECO:0000313" key="2">
    <source>
        <dbReference type="Proteomes" id="UP001165960"/>
    </source>
</evidence>
<reference evidence="1" key="1">
    <citation type="submission" date="2022-04" db="EMBL/GenBank/DDBJ databases">
        <title>Genome of the entomopathogenic fungus Entomophthora muscae.</title>
        <authorList>
            <person name="Elya C."/>
            <person name="Lovett B.R."/>
            <person name="Lee E."/>
            <person name="Macias A.M."/>
            <person name="Hajek A.E."/>
            <person name="De Bivort B.L."/>
            <person name="Kasson M.T."/>
            <person name="De Fine Licht H.H."/>
            <person name="Stajich J.E."/>
        </authorList>
    </citation>
    <scope>NUCLEOTIDE SEQUENCE</scope>
    <source>
        <strain evidence="1">Berkeley</strain>
    </source>
</reference>
<organism evidence="1 2">
    <name type="scientific">Entomophthora muscae</name>
    <dbReference type="NCBI Taxonomy" id="34485"/>
    <lineage>
        <taxon>Eukaryota</taxon>
        <taxon>Fungi</taxon>
        <taxon>Fungi incertae sedis</taxon>
        <taxon>Zoopagomycota</taxon>
        <taxon>Entomophthoromycotina</taxon>
        <taxon>Entomophthoromycetes</taxon>
        <taxon>Entomophthorales</taxon>
        <taxon>Entomophthoraceae</taxon>
        <taxon>Entomophthora</taxon>
    </lineage>
</organism>
<proteinExistence type="predicted"/>
<sequence length="98" mass="9417">MRSSYFGFAAVYCHGSEHLGSGAGSAVVEVTSAVDGGASTASKGASKVGHGISSGFVSATSHVISSTSVATVGPSSDGKLNYPNSALLVLAAAAAAQL</sequence>
<name>A0ACC2RTJ9_9FUNG</name>
<gene>
    <name evidence="1" type="ORF">DSO57_1024675</name>
</gene>
<evidence type="ECO:0000313" key="1">
    <source>
        <dbReference type="EMBL" id="KAJ9053381.1"/>
    </source>
</evidence>
<protein>
    <submittedName>
        <fullName evidence="1">Uncharacterized protein</fullName>
    </submittedName>
</protein>
<dbReference type="Proteomes" id="UP001165960">
    <property type="component" value="Unassembled WGS sequence"/>
</dbReference>
<keyword evidence="2" id="KW-1185">Reference proteome</keyword>
<dbReference type="EMBL" id="QTSX02006524">
    <property type="protein sequence ID" value="KAJ9053381.1"/>
    <property type="molecule type" value="Genomic_DNA"/>
</dbReference>